<dbReference type="OrthoDB" id="4540633at2759"/>
<keyword evidence="4" id="KW-1185">Reference proteome</keyword>
<dbReference type="InterPro" id="IPR014710">
    <property type="entry name" value="RmlC-like_jellyroll"/>
</dbReference>
<dbReference type="InterPro" id="IPR013096">
    <property type="entry name" value="Cupin_2"/>
</dbReference>
<dbReference type="GeneID" id="34605721"/>
<sequence length="317" mass="34648">MGKESYDESPDVTSNKVASIIPFRDLEPSWHVSSAKIPGFMRWLISWVGGPAGYVNPSLGRAVTGENIGVGYMYLPIGQRQEGLHYHSITEIYIILKGHVQSYDADGGSHLAGPMDCIYIPKGVPHGVRNCGFEDVELVWLHDGIEAKGVTVYCNTQEELDRAPSRDPILTVSLKDLDPSWAAPRAKEPEFLRWSVNWVGGDKGFLDLNPGVSVVSDKLALGMTTVLPGHKQVPHSHETAEVYIVVGGKGIVNLGKGNQEVGYLDGLYFPPGTPHCLRNHGSEPLLIVWALERPERKGAVKYYDACGNVLVQTNGTH</sequence>
<dbReference type="InterPro" id="IPR051610">
    <property type="entry name" value="GPI/OXD"/>
</dbReference>
<dbReference type="AlphaFoldDB" id="A0A177ETD2"/>
<keyword evidence="1" id="KW-0479">Metal-binding</keyword>
<dbReference type="Pfam" id="PF07883">
    <property type="entry name" value="Cupin_2"/>
    <property type="match status" value="2"/>
</dbReference>
<protein>
    <recommendedName>
        <fullName evidence="2">Cupin type-2 domain-containing protein</fullName>
    </recommendedName>
</protein>
<dbReference type="EMBL" id="LVKK01000125">
    <property type="protein sequence ID" value="OAG35208.1"/>
    <property type="molecule type" value="Genomic_DNA"/>
</dbReference>
<dbReference type="GO" id="GO:0046872">
    <property type="term" value="F:metal ion binding"/>
    <property type="evidence" value="ECO:0007669"/>
    <property type="project" value="UniProtKB-KW"/>
</dbReference>
<dbReference type="SUPFAM" id="SSF51182">
    <property type="entry name" value="RmlC-like cupins"/>
    <property type="match status" value="1"/>
</dbReference>
<dbReference type="PANTHER" id="PTHR35848">
    <property type="entry name" value="OXALATE-BINDING PROTEIN"/>
    <property type="match status" value="1"/>
</dbReference>
<evidence type="ECO:0000256" key="1">
    <source>
        <dbReference type="ARBA" id="ARBA00022723"/>
    </source>
</evidence>
<accession>A0A177ETD2</accession>
<dbReference type="RefSeq" id="XP_022507160.1">
    <property type="nucleotide sequence ID" value="XM_022660519.1"/>
</dbReference>
<evidence type="ECO:0000313" key="4">
    <source>
        <dbReference type="Proteomes" id="UP000077002"/>
    </source>
</evidence>
<dbReference type="PANTHER" id="PTHR35848:SF6">
    <property type="entry name" value="CUPIN TYPE-2 DOMAIN-CONTAINING PROTEIN"/>
    <property type="match status" value="1"/>
</dbReference>
<dbReference type="Proteomes" id="UP000077002">
    <property type="component" value="Unassembled WGS sequence"/>
</dbReference>
<name>A0A177ETD2_9EURO</name>
<feature type="domain" description="Cupin type-2" evidence="2">
    <location>
        <begin position="72"/>
        <end position="141"/>
    </location>
</feature>
<gene>
    <name evidence="3" type="ORF">AYO21_10606</name>
</gene>
<reference evidence="3 4" key="1">
    <citation type="submission" date="2016-03" db="EMBL/GenBank/DDBJ databases">
        <title>Draft genome sequence of the Fonsecaea monophora CBS 269.37.</title>
        <authorList>
            <person name="Bombassaro A."/>
            <person name="Vinicius W.A."/>
            <person name="De Hoog S."/>
            <person name="Sun J."/>
            <person name="Souza E.M."/>
            <person name="Raittz R.T."/>
            <person name="Costa F."/>
            <person name="Leao A.C."/>
            <person name="Tadra-Sfeir M.Z."/>
            <person name="Baura V."/>
            <person name="Balsanelli E."/>
            <person name="Pedrosa F.O."/>
            <person name="Moreno L.F."/>
            <person name="Steffens M.B."/>
            <person name="Xi L."/>
            <person name="Bocca A.L."/>
            <person name="Felipe M.S."/>
            <person name="Teixeira M."/>
            <person name="Telles Filho F.Q."/>
            <person name="Azevedo C.M."/>
            <person name="Gomes R."/>
            <person name="Vicente V.A."/>
        </authorList>
    </citation>
    <scope>NUCLEOTIDE SEQUENCE [LARGE SCALE GENOMIC DNA]</scope>
    <source>
        <strain evidence="3 4">CBS 269.37</strain>
    </source>
</reference>
<evidence type="ECO:0000313" key="3">
    <source>
        <dbReference type="EMBL" id="OAG35208.1"/>
    </source>
</evidence>
<evidence type="ECO:0000259" key="2">
    <source>
        <dbReference type="Pfam" id="PF07883"/>
    </source>
</evidence>
<feature type="domain" description="Cupin type-2" evidence="2">
    <location>
        <begin position="223"/>
        <end position="289"/>
    </location>
</feature>
<dbReference type="InterPro" id="IPR011051">
    <property type="entry name" value="RmlC_Cupin_sf"/>
</dbReference>
<comment type="caution">
    <text evidence="3">The sequence shown here is derived from an EMBL/GenBank/DDBJ whole genome shotgun (WGS) entry which is preliminary data.</text>
</comment>
<organism evidence="3 4">
    <name type="scientific">Fonsecaea monophora</name>
    <dbReference type="NCBI Taxonomy" id="254056"/>
    <lineage>
        <taxon>Eukaryota</taxon>
        <taxon>Fungi</taxon>
        <taxon>Dikarya</taxon>
        <taxon>Ascomycota</taxon>
        <taxon>Pezizomycotina</taxon>
        <taxon>Eurotiomycetes</taxon>
        <taxon>Chaetothyriomycetidae</taxon>
        <taxon>Chaetothyriales</taxon>
        <taxon>Herpotrichiellaceae</taxon>
        <taxon>Fonsecaea</taxon>
    </lineage>
</organism>
<proteinExistence type="predicted"/>
<dbReference type="Gene3D" id="2.60.120.10">
    <property type="entry name" value="Jelly Rolls"/>
    <property type="match status" value="2"/>
</dbReference>